<dbReference type="AlphaFoldDB" id="A0A2G9ZKQ9"/>
<evidence type="ECO:0000313" key="1">
    <source>
        <dbReference type="EMBL" id="PIP33757.1"/>
    </source>
</evidence>
<name>A0A2G9ZKQ9_9BACT</name>
<proteinExistence type="predicted"/>
<sequence length="182" mass="20777">MKKISGYVLFEGKNDADLGQVFKEFRLNQSKTFYFTSRPGGAVKTGESGIFLAGEVNNEYTSANIAKILRKLMGLPIDRAKDNLGLENENKFFFAQGSVQLGHYFCLRFLGLVDKKEREKFFQTLKKKTSYFCWREKLWPAVDIIADSPAAELWVRAWAGQAGWETELLLSASLESWPARRM</sequence>
<reference evidence="1 2" key="1">
    <citation type="submission" date="2017-09" db="EMBL/GenBank/DDBJ databases">
        <title>Depth-based differentiation of microbial function through sediment-hosted aquifers and enrichment of novel symbionts in the deep terrestrial subsurface.</title>
        <authorList>
            <person name="Probst A.J."/>
            <person name="Ladd B."/>
            <person name="Jarett J.K."/>
            <person name="Geller-Mcgrath D.E."/>
            <person name="Sieber C.M."/>
            <person name="Emerson J.B."/>
            <person name="Anantharaman K."/>
            <person name="Thomas B.C."/>
            <person name="Malmstrom R."/>
            <person name="Stieglmeier M."/>
            <person name="Klingl A."/>
            <person name="Woyke T."/>
            <person name="Ryan C.M."/>
            <person name="Banfield J.F."/>
        </authorList>
    </citation>
    <scope>NUCLEOTIDE SEQUENCE [LARGE SCALE GENOMIC DNA]</scope>
    <source>
        <strain evidence="1">CG23_combo_of_CG06-09_8_20_14_all_49_15</strain>
    </source>
</reference>
<evidence type="ECO:0000313" key="2">
    <source>
        <dbReference type="Proteomes" id="UP000230729"/>
    </source>
</evidence>
<comment type="caution">
    <text evidence="1">The sequence shown here is derived from an EMBL/GenBank/DDBJ whole genome shotgun (WGS) entry which is preliminary data.</text>
</comment>
<protein>
    <submittedName>
        <fullName evidence="1">Uncharacterized protein</fullName>
    </submittedName>
</protein>
<organism evidence="1 2">
    <name type="scientific">Candidatus Falkowbacteria bacterium CG23_combo_of_CG06-09_8_20_14_all_49_15</name>
    <dbReference type="NCBI Taxonomy" id="1974572"/>
    <lineage>
        <taxon>Bacteria</taxon>
        <taxon>Candidatus Falkowiibacteriota</taxon>
    </lineage>
</organism>
<accession>A0A2G9ZKQ9</accession>
<dbReference type="Proteomes" id="UP000230729">
    <property type="component" value="Unassembled WGS sequence"/>
</dbReference>
<dbReference type="EMBL" id="PCSD01000059">
    <property type="protein sequence ID" value="PIP33757.1"/>
    <property type="molecule type" value="Genomic_DNA"/>
</dbReference>
<gene>
    <name evidence="1" type="ORF">COX22_02615</name>
</gene>